<evidence type="ECO:0000256" key="6">
    <source>
        <dbReference type="NCBIfam" id="TIGR00152"/>
    </source>
</evidence>
<dbReference type="GO" id="GO:0005524">
    <property type="term" value="F:ATP binding"/>
    <property type="evidence" value="ECO:0007669"/>
    <property type="project" value="UniProtKB-UniRule"/>
</dbReference>
<dbReference type="PANTHER" id="PTHR10695">
    <property type="entry name" value="DEPHOSPHO-COA KINASE-RELATED"/>
    <property type="match status" value="1"/>
</dbReference>
<dbReference type="EC" id="2.7.1.24" evidence="5 6"/>
<name>A0A268FAD2_NIACI</name>
<evidence type="ECO:0000256" key="2">
    <source>
        <dbReference type="ARBA" id="ARBA00022741"/>
    </source>
</evidence>
<comment type="pathway">
    <text evidence="5">Cofactor biosynthesis; coenzyme A biosynthesis; CoA from (R)-pantothenate: step 5/5.</text>
</comment>
<dbReference type="HAMAP" id="MF_00376">
    <property type="entry name" value="Dephospho_CoA_kinase"/>
    <property type="match status" value="1"/>
</dbReference>
<keyword evidence="2 5" id="KW-0547">Nucleotide-binding</keyword>
<dbReference type="SUPFAM" id="SSF52540">
    <property type="entry name" value="P-loop containing nucleoside triphosphate hydrolases"/>
    <property type="match status" value="1"/>
</dbReference>
<dbReference type="FunFam" id="3.40.50.300:FF:000485">
    <property type="entry name" value="Dephospho-CoA kinase CAB5"/>
    <property type="match status" value="1"/>
</dbReference>
<dbReference type="Proteomes" id="UP000216961">
    <property type="component" value="Unassembled WGS sequence"/>
</dbReference>
<dbReference type="Gene3D" id="3.40.50.300">
    <property type="entry name" value="P-loop containing nucleotide triphosphate hydrolases"/>
    <property type="match status" value="1"/>
</dbReference>
<dbReference type="CDD" id="cd02022">
    <property type="entry name" value="DPCK"/>
    <property type="match status" value="1"/>
</dbReference>
<dbReference type="InterPro" id="IPR027417">
    <property type="entry name" value="P-loop_NTPase"/>
</dbReference>
<dbReference type="InterPro" id="IPR001977">
    <property type="entry name" value="Depp_CoAkinase"/>
</dbReference>
<dbReference type="NCBIfam" id="TIGR00152">
    <property type="entry name" value="dephospho-CoA kinase"/>
    <property type="match status" value="1"/>
</dbReference>
<proteinExistence type="inferred from homology"/>
<dbReference type="GO" id="GO:0005737">
    <property type="term" value="C:cytoplasm"/>
    <property type="evidence" value="ECO:0007669"/>
    <property type="project" value="UniProtKB-SubCell"/>
</dbReference>
<evidence type="ECO:0000256" key="5">
    <source>
        <dbReference type="HAMAP-Rule" id="MF_00376"/>
    </source>
</evidence>
<comment type="caution">
    <text evidence="7">The sequence shown here is derived from an EMBL/GenBank/DDBJ whole genome shotgun (WGS) entry which is preliminary data.</text>
</comment>
<keyword evidence="5" id="KW-0963">Cytoplasm</keyword>
<dbReference type="AlphaFoldDB" id="A0A268FAD2"/>
<dbReference type="Pfam" id="PF01121">
    <property type="entry name" value="CoaE"/>
    <property type="match status" value="1"/>
</dbReference>
<feature type="binding site" evidence="5">
    <location>
        <begin position="12"/>
        <end position="17"/>
    </location>
    <ligand>
        <name>ATP</name>
        <dbReference type="ChEBI" id="CHEBI:30616"/>
    </ligand>
</feature>
<comment type="subcellular location">
    <subcellularLocation>
        <location evidence="5">Cytoplasm</location>
    </subcellularLocation>
</comment>
<organism evidence="7 8">
    <name type="scientific">Niallia circulans</name>
    <name type="common">Bacillus circulans</name>
    <dbReference type="NCBI Taxonomy" id="1397"/>
    <lineage>
        <taxon>Bacteria</taxon>
        <taxon>Bacillati</taxon>
        <taxon>Bacillota</taxon>
        <taxon>Bacilli</taxon>
        <taxon>Bacillales</taxon>
        <taxon>Bacillaceae</taxon>
        <taxon>Niallia</taxon>
    </lineage>
</organism>
<accession>A0A268FAD2</accession>
<evidence type="ECO:0000256" key="4">
    <source>
        <dbReference type="ARBA" id="ARBA00022993"/>
    </source>
</evidence>
<dbReference type="EMBL" id="NPBQ01000093">
    <property type="protein sequence ID" value="PAD82326.1"/>
    <property type="molecule type" value="Genomic_DNA"/>
</dbReference>
<reference evidence="7 8" key="1">
    <citation type="submission" date="2017-07" db="EMBL/GenBank/DDBJ databases">
        <title>Isolation and whole genome analysis of endospore-forming bacteria from heroin.</title>
        <authorList>
            <person name="Kalinowski J."/>
            <person name="Ahrens B."/>
            <person name="Al-Dilaimi A."/>
            <person name="Winkler A."/>
            <person name="Wibberg D."/>
            <person name="Schleenbecker U."/>
            <person name="Ruckert C."/>
            <person name="Wolfel R."/>
            <person name="Grass G."/>
        </authorList>
    </citation>
    <scope>NUCLEOTIDE SEQUENCE [LARGE SCALE GENOMIC DNA]</scope>
    <source>
        <strain evidence="7 8">7521-2</strain>
    </source>
</reference>
<keyword evidence="3 5" id="KW-0067">ATP-binding</keyword>
<keyword evidence="5 7" id="KW-0418">Kinase</keyword>
<comment type="function">
    <text evidence="5">Catalyzes the phosphorylation of the 3'-hydroxyl group of dephosphocoenzyme A to form coenzyme A.</text>
</comment>
<dbReference type="GO" id="GO:0004140">
    <property type="term" value="F:dephospho-CoA kinase activity"/>
    <property type="evidence" value="ECO:0007669"/>
    <property type="project" value="UniProtKB-UniRule"/>
</dbReference>
<evidence type="ECO:0000313" key="8">
    <source>
        <dbReference type="Proteomes" id="UP000216961"/>
    </source>
</evidence>
<dbReference type="PROSITE" id="PS51219">
    <property type="entry name" value="DPCK"/>
    <property type="match status" value="1"/>
</dbReference>
<comment type="catalytic activity">
    <reaction evidence="5">
        <text>3'-dephospho-CoA + ATP = ADP + CoA + H(+)</text>
        <dbReference type="Rhea" id="RHEA:18245"/>
        <dbReference type="ChEBI" id="CHEBI:15378"/>
        <dbReference type="ChEBI" id="CHEBI:30616"/>
        <dbReference type="ChEBI" id="CHEBI:57287"/>
        <dbReference type="ChEBI" id="CHEBI:57328"/>
        <dbReference type="ChEBI" id="CHEBI:456216"/>
        <dbReference type="EC" id="2.7.1.24"/>
    </reaction>
</comment>
<keyword evidence="4 5" id="KW-0173">Coenzyme A biosynthesis</keyword>
<sequence length="201" mass="22737">MTLIVGLTGGIASGKSTISSYYQSLNIPIIDADIESRLAVEKGEPAYLKIASHFGKGVLHSDGTLNRQKLGEIIFSNEEERRVLNSIVHPDVRRRMDEKQKKAVESGEKVVILDIPLLFENKLNHTVDRTILVYVDQDTQITRLMKRNDLSYEQALKRINAQMPLQEKLALADEVINNNGSMEESIQQANRILKKWNVSPR</sequence>
<evidence type="ECO:0000256" key="3">
    <source>
        <dbReference type="ARBA" id="ARBA00022840"/>
    </source>
</evidence>
<dbReference type="PANTHER" id="PTHR10695:SF46">
    <property type="entry name" value="BIFUNCTIONAL COENZYME A SYNTHASE-RELATED"/>
    <property type="match status" value="1"/>
</dbReference>
<protein>
    <recommendedName>
        <fullName evidence="5 6">Dephospho-CoA kinase</fullName>
        <ecNumber evidence="5 6">2.7.1.24</ecNumber>
    </recommendedName>
    <alternativeName>
        <fullName evidence="5">Dephosphocoenzyme A kinase</fullName>
    </alternativeName>
</protein>
<dbReference type="RefSeq" id="WP_095331440.1">
    <property type="nucleotide sequence ID" value="NZ_CP026031.1"/>
</dbReference>
<gene>
    <name evidence="5" type="primary">coaE</name>
    <name evidence="7" type="ORF">CHH57_15150</name>
</gene>
<evidence type="ECO:0000313" key="7">
    <source>
        <dbReference type="EMBL" id="PAD82326.1"/>
    </source>
</evidence>
<dbReference type="GO" id="GO:0015937">
    <property type="term" value="P:coenzyme A biosynthetic process"/>
    <property type="evidence" value="ECO:0007669"/>
    <property type="project" value="UniProtKB-UniRule"/>
</dbReference>
<dbReference type="KEGG" id="bcir:C2I06_11375"/>
<comment type="similarity">
    <text evidence="1 5">Belongs to the CoaE family.</text>
</comment>
<keyword evidence="5" id="KW-0808">Transferase</keyword>
<evidence type="ECO:0000256" key="1">
    <source>
        <dbReference type="ARBA" id="ARBA00009018"/>
    </source>
</evidence>